<evidence type="ECO:0000313" key="1">
    <source>
        <dbReference type="EMBL" id="RBL89007.1"/>
    </source>
</evidence>
<accession>A0A365XRN4</accession>
<proteinExistence type="predicted"/>
<dbReference type="Proteomes" id="UP000253410">
    <property type="component" value="Unassembled WGS sequence"/>
</dbReference>
<evidence type="ECO:0000313" key="2">
    <source>
        <dbReference type="Proteomes" id="UP000253410"/>
    </source>
</evidence>
<dbReference type="EMBL" id="QFFJ01000002">
    <property type="protein sequence ID" value="RBL89007.1"/>
    <property type="molecule type" value="Genomic_DNA"/>
</dbReference>
<name>A0A365XRN4_9BACT</name>
<keyword evidence="2" id="KW-1185">Reference proteome</keyword>
<dbReference type="AlphaFoldDB" id="A0A365XRN4"/>
<sequence length="267" mass="30508">MKKHLLALTAITLLFAACSKKDDTTPEDKTDPLSGLLVGIYSPTDTSRLQYNDDKTLAKVTYMWNRRLSAGSGVETIKYADGKIQEIRNIQSGSNTPFITQLVYLNNKVQKIIFQENPTSTQVDSIRYRADGKAEKVFRIRDYNTVNARVTNTYSLVWTGNNITCVVEEYGDKTDPLYTSYVYNYTFDDKPHIYTDFQAMLLDGGFNVEYFCTNNVTKAEQVNGNGTTDVNTFSYEYNSKNKVSKMKAYYSFDQPLGEKLTTFEYRK</sequence>
<evidence type="ECO:0008006" key="3">
    <source>
        <dbReference type="Google" id="ProtNLM"/>
    </source>
</evidence>
<comment type="caution">
    <text evidence="1">The sequence shown here is derived from an EMBL/GenBank/DDBJ whole genome shotgun (WGS) entry which is preliminary data.</text>
</comment>
<protein>
    <recommendedName>
        <fullName evidence="3">DUF4595 domain-containing protein</fullName>
    </recommendedName>
</protein>
<reference evidence="1 2" key="1">
    <citation type="submission" date="2018-05" db="EMBL/GenBank/DDBJ databases">
        <title>Chitinophaga sp. K3CV102501T nov., isolated from isolated from a monsoon evergreen broad-leaved forest soil.</title>
        <authorList>
            <person name="Lv Y."/>
        </authorList>
    </citation>
    <scope>NUCLEOTIDE SEQUENCE [LARGE SCALE GENOMIC DNA]</scope>
    <source>
        <strain evidence="1 2">GDMCC 1.1325</strain>
    </source>
</reference>
<organism evidence="1 2">
    <name type="scientific">Chitinophaga flava</name>
    <dbReference type="NCBI Taxonomy" id="2259036"/>
    <lineage>
        <taxon>Bacteria</taxon>
        <taxon>Pseudomonadati</taxon>
        <taxon>Bacteroidota</taxon>
        <taxon>Chitinophagia</taxon>
        <taxon>Chitinophagales</taxon>
        <taxon>Chitinophagaceae</taxon>
        <taxon>Chitinophaga</taxon>
    </lineage>
</organism>
<dbReference type="OrthoDB" id="680246at2"/>
<dbReference type="RefSeq" id="WP_113617750.1">
    <property type="nucleotide sequence ID" value="NZ_QFFJ01000002.1"/>
</dbReference>
<dbReference type="PROSITE" id="PS51257">
    <property type="entry name" value="PROKAR_LIPOPROTEIN"/>
    <property type="match status" value="1"/>
</dbReference>
<gene>
    <name evidence="1" type="ORF">DF182_20925</name>
</gene>